<evidence type="ECO:0000256" key="9">
    <source>
        <dbReference type="HAMAP-Rule" id="MF_01148"/>
    </source>
</evidence>
<organism evidence="11 12">
    <name type="scientific">Roseivivax marinus</name>
    <dbReference type="NCBI Taxonomy" id="1379903"/>
    <lineage>
        <taxon>Bacteria</taxon>
        <taxon>Pseudomonadati</taxon>
        <taxon>Pseudomonadota</taxon>
        <taxon>Alphaproteobacteria</taxon>
        <taxon>Rhodobacterales</taxon>
        <taxon>Roseobacteraceae</taxon>
        <taxon>Roseivivax</taxon>
    </lineage>
</organism>
<dbReference type="eggNOG" id="COG0815">
    <property type="taxonomic scope" value="Bacteria"/>
</dbReference>
<dbReference type="EC" id="2.3.1.269" evidence="9"/>
<comment type="pathway">
    <text evidence="9">Protein modification; lipoprotein biosynthesis (N-acyl transfer).</text>
</comment>
<evidence type="ECO:0000256" key="5">
    <source>
        <dbReference type="ARBA" id="ARBA00022692"/>
    </source>
</evidence>
<keyword evidence="6 9" id="KW-1133">Transmembrane helix</keyword>
<comment type="caution">
    <text evidence="11">The sequence shown here is derived from an EMBL/GenBank/DDBJ whole genome shotgun (WGS) entry which is preliminary data.</text>
</comment>
<feature type="transmembrane region" description="Helical" evidence="9">
    <location>
        <begin position="97"/>
        <end position="119"/>
    </location>
</feature>
<keyword evidence="8 9" id="KW-0012">Acyltransferase</keyword>
<sequence>MTDQAAARDTAPPRTWRLAAPAGGLGALFALGQAPYDLWPVALAALIAQLWLLRRIAVPARARAAAWIGWAFGAGYFALGMHWIVEPFFVEAAVTGWMAPFALVGLAAGLALFWAAPAWAATRAGWWALVVPLWALAELARAYVLTGFPWGLVGYVWTPSPGAQWAAIIGPHGLTLAALGLAALAASAVARRSVLRGAGAVVLAVAMLGGGLLLRPAPGDLSDRPVVRLVQPNAPQDEKWRPELIPMFFQRQMAATEAEPQPDLVLWSETALPMMLDNADEAFSIMSEAAGDVPLVVGLQREEGGRYYNSAAVLGPGGAVQDVYDKHHLVPFGEYMPAAWLFRHINVSGLAARAEGGYSAGPGPRLLDLGALGQALPLICYEAVFPQDVNGAPARPDVLVNLTNDAWFGTWSGPYQHLAQARMRAIEQGLPMLRAANTGISAVIDPGGRVLAELPLGEAGHIDHALPLPAERTFYSHTGDLPALLAMLALALATALWHIVMRGRVRP</sequence>
<dbReference type="GO" id="GO:0005886">
    <property type="term" value="C:plasma membrane"/>
    <property type="evidence" value="ECO:0007669"/>
    <property type="project" value="UniProtKB-SubCell"/>
</dbReference>
<evidence type="ECO:0000259" key="10">
    <source>
        <dbReference type="PROSITE" id="PS50263"/>
    </source>
</evidence>
<dbReference type="PATRIC" id="fig|1317118.6.peg.1437"/>
<comment type="subcellular location">
    <subcellularLocation>
        <location evidence="1 9">Cell membrane</location>
        <topology evidence="1 9">Multi-pass membrane protein</topology>
    </subcellularLocation>
</comment>
<feature type="transmembrane region" description="Helical" evidence="9">
    <location>
        <begin position="165"/>
        <end position="186"/>
    </location>
</feature>
<dbReference type="InterPro" id="IPR045378">
    <property type="entry name" value="LNT_N"/>
</dbReference>
<keyword evidence="4 9" id="KW-0808">Transferase</keyword>
<dbReference type="STRING" id="1379903.ATO8_06946"/>
<dbReference type="Pfam" id="PF00795">
    <property type="entry name" value="CN_hydrolase"/>
    <property type="match status" value="1"/>
</dbReference>
<feature type="transmembrane region" description="Helical" evidence="9">
    <location>
        <begin position="481"/>
        <end position="500"/>
    </location>
</feature>
<feature type="transmembrane region" description="Helical" evidence="9">
    <location>
        <begin position="193"/>
        <end position="214"/>
    </location>
</feature>
<evidence type="ECO:0000256" key="1">
    <source>
        <dbReference type="ARBA" id="ARBA00004651"/>
    </source>
</evidence>
<evidence type="ECO:0000256" key="8">
    <source>
        <dbReference type="ARBA" id="ARBA00023315"/>
    </source>
</evidence>
<dbReference type="SUPFAM" id="SSF56317">
    <property type="entry name" value="Carbon-nitrogen hydrolase"/>
    <property type="match status" value="1"/>
</dbReference>
<comment type="catalytic activity">
    <reaction evidence="9">
        <text>N-terminal S-1,2-diacyl-sn-glyceryl-L-cysteinyl-[lipoprotein] + a glycerophospholipid = N-acyl-S-1,2-diacyl-sn-glyceryl-L-cysteinyl-[lipoprotein] + a 2-acyl-sn-glycero-3-phospholipid + H(+)</text>
        <dbReference type="Rhea" id="RHEA:48228"/>
        <dbReference type="Rhea" id="RHEA-COMP:14681"/>
        <dbReference type="Rhea" id="RHEA-COMP:14684"/>
        <dbReference type="ChEBI" id="CHEBI:15378"/>
        <dbReference type="ChEBI" id="CHEBI:136912"/>
        <dbReference type="ChEBI" id="CHEBI:140656"/>
        <dbReference type="ChEBI" id="CHEBI:140657"/>
        <dbReference type="ChEBI" id="CHEBI:140660"/>
        <dbReference type="EC" id="2.3.1.269"/>
    </reaction>
</comment>
<dbReference type="RefSeq" id="WP_081749665.1">
    <property type="nucleotide sequence ID" value="NZ_AQQW01000003.1"/>
</dbReference>
<evidence type="ECO:0000256" key="3">
    <source>
        <dbReference type="ARBA" id="ARBA00022475"/>
    </source>
</evidence>
<evidence type="ECO:0000313" key="12">
    <source>
        <dbReference type="Proteomes" id="UP000019063"/>
    </source>
</evidence>
<keyword evidence="12" id="KW-1185">Reference proteome</keyword>
<reference evidence="11 12" key="1">
    <citation type="journal article" date="2014" name="Antonie Van Leeuwenhoek">
        <title>Roseivivax atlanticus sp. nov., isolated from surface seawater of the Atlantic Ocean.</title>
        <authorList>
            <person name="Li G."/>
            <person name="Lai Q."/>
            <person name="Liu X."/>
            <person name="Sun F."/>
            <person name="Shao Z."/>
        </authorList>
    </citation>
    <scope>NUCLEOTIDE SEQUENCE [LARGE SCALE GENOMIC DNA]</scope>
    <source>
        <strain evidence="11 12">22II-s10s</strain>
    </source>
</reference>
<gene>
    <name evidence="9" type="primary">lnt</name>
    <name evidence="11" type="ORF">ATO8_06946</name>
</gene>
<dbReference type="InterPro" id="IPR004563">
    <property type="entry name" value="Apolipo_AcylTrfase"/>
</dbReference>
<dbReference type="HAMAP" id="MF_01148">
    <property type="entry name" value="Lnt"/>
    <property type="match status" value="1"/>
</dbReference>
<name>W4HMV2_9RHOB</name>
<dbReference type="EMBL" id="AQQW01000003">
    <property type="protein sequence ID" value="ETW13748.1"/>
    <property type="molecule type" value="Genomic_DNA"/>
</dbReference>
<dbReference type="NCBIfam" id="TIGR00546">
    <property type="entry name" value="lnt"/>
    <property type="match status" value="1"/>
</dbReference>
<dbReference type="AlphaFoldDB" id="W4HMV2"/>
<keyword evidence="11" id="KW-0449">Lipoprotein</keyword>
<dbReference type="InterPro" id="IPR036526">
    <property type="entry name" value="C-N_Hydrolase_sf"/>
</dbReference>
<dbReference type="CDD" id="cd07571">
    <property type="entry name" value="ALP_N-acyl_transferase"/>
    <property type="match status" value="1"/>
</dbReference>
<dbReference type="PANTHER" id="PTHR38686:SF1">
    <property type="entry name" value="APOLIPOPROTEIN N-ACYLTRANSFERASE"/>
    <property type="match status" value="1"/>
</dbReference>
<dbReference type="UniPathway" id="UPA00666"/>
<keyword evidence="7 9" id="KW-0472">Membrane</keyword>
<proteinExistence type="inferred from homology"/>
<dbReference type="InterPro" id="IPR003010">
    <property type="entry name" value="C-N_Hydrolase"/>
</dbReference>
<evidence type="ECO:0000256" key="6">
    <source>
        <dbReference type="ARBA" id="ARBA00022989"/>
    </source>
</evidence>
<evidence type="ECO:0000256" key="7">
    <source>
        <dbReference type="ARBA" id="ARBA00023136"/>
    </source>
</evidence>
<dbReference type="PANTHER" id="PTHR38686">
    <property type="entry name" value="APOLIPOPROTEIN N-ACYLTRANSFERASE"/>
    <property type="match status" value="1"/>
</dbReference>
<protein>
    <recommendedName>
        <fullName evidence="9">Apolipoprotein N-acyltransferase</fullName>
        <shortName evidence="9">ALP N-acyltransferase</shortName>
        <ecNumber evidence="9">2.3.1.269</ecNumber>
    </recommendedName>
</protein>
<feature type="transmembrane region" description="Helical" evidence="9">
    <location>
        <begin position="126"/>
        <end position="145"/>
    </location>
</feature>
<evidence type="ECO:0000256" key="4">
    <source>
        <dbReference type="ARBA" id="ARBA00022679"/>
    </source>
</evidence>
<dbReference type="PROSITE" id="PS50263">
    <property type="entry name" value="CN_HYDROLASE"/>
    <property type="match status" value="1"/>
</dbReference>
<evidence type="ECO:0000313" key="11">
    <source>
        <dbReference type="EMBL" id="ETW13748.1"/>
    </source>
</evidence>
<dbReference type="GO" id="GO:0042158">
    <property type="term" value="P:lipoprotein biosynthetic process"/>
    <property type="evidence" value="ECO:0007669"/>
    <property type="project" value="UniProtKB-UniRule"/>
</dbReference>
<feature type="transmembrane region" description="Helical" evidence="9">
    <location>
        <begin position="36"/>
        <end position="53"/>
    </location>
</feature>
<dbReference type="Gene3D" id="3.60.110.10">
    <property type="entry name" value="Carbon-nitrogen hydrolase"/>
    <property type="match status" value="1"/>
</dbReference>
<accession>W4HMV2</accession>
<dbReference type="GO" id="GO:0016410">
    <property type="term" value="F:N-acyltransferase activity"/>
    <property type="evidence" value="ECO:0007669"/>
    <property type="project" value="UniProtKB-UniRule"/>
</dbReference>
<comment type="similarity">
    <text evidence="2 9">Belongs to the CN hydrolase family. Apolipoprotein N-acyltransferase subfamily.</text>
</comment>
<comment type="function">
    <text evidence="9">Catalyzes the phospholipid dependent N-acylation of the N-terminal cysteine of apolipoprotein, the last step in lipoprotein maturation.</text>
</comment>
<feature type="transmembrane region" description="Helical" evidence="9">
    <location>
        <begin position="65"/>
        <end position="85"/>
    </location>
</feature>
<dbReference type="Proteomes" id="UP000019063">
    <property type="component" value="Unassembled WGS sequence"/>
</dbReference>
<dbReference type="Pfam" id="PF20154">
    <property type="entry name" value="LNT_N"/>
    <property type="match status" value="1"/>
</dbReference>
<feature type="domain" description="CN hydrolase" evidence="10">
    <location>
        <begin position="230"/>
        <end position="468"/>
    </location>
</feature>
<keyword evidence="3 9" id="KW-1003">Cell membrane</keyword>
<keyword evidence="5 9" id="KW-0812">Transmembrane</keyword>
<evidence type="ECO:0000256" key="2">
    <source>
        <dbReference type="ARBA" id="ARBA00010065"/>
    </source>
</evidence>